<keyword evidence="4" id="KW-1185">Reference proteome</keyword>
<evidence type="ECO:0000313" key="1">
    <source>
        <dbReference type="EMBL" id="AAT43390.1"/>
    </source>
</evidence>
<reference evidence="1 3" key="1">
    <citation type="journal article" date="2004" name="Proc. Natl. Acad. Sci. U.S.A.">
        <title>Genome sequence of Picrophilus torridus and its implications for life around pH 0.</title>
        <authorList>
            <person name="Futterer O."/>
            <person name="Angelov A."/>
            <person name="Liesegang H."/>
            <person name="Gottschalk G."/>
            <person name="Schleper C."/>
            <person name="Schepers B."/>
            <person name="Dock C."/>
            <person name="Antranikian G."/>
            <person name="Liebl W."/>
        </authorList>
    </citation>
    <scope>NUCLEOTIDE SEQUENCE [LARGE SCALE GENOMIC DNA]</scope>
    <source>
        <strain evidence="3">ATCC 700027 / DSM 9790 / JCM 10055 / NBRC 100828</strain>
        <strain evidence="1">DSM 9790</strain>
    </source>
</reference>
<evidence type="ECO:0000313" key="4">
    <source>
        <dbReference type="Proteomes" id="UP000192315"/>
    </source>
</evidence>
<reference evidence="2 4" key="3">
    <citation type="submission" date="2017-04" db="EMBL/GenBank/DDBJ databases">
        <authorList>
            <person name="Varghese N."/>
            <person name="Submissions S."/>
        </authorList>
    </citation>
    <scope>NUCLEOTIDE SEQUENCE [LARGE SCALE GENOMIC DNA]</scope>
    <source>
        <strain evidence="2 4">DSM 9789</strain>
    </source>
</reference>
<sequence length="187" mass="21290">MTKISDAVKVIVENNLVYSLSISSGMCNYTKLAQAIKSKVETMTGKDVKVNTIVKVLAGMKENAKSYDQSLDIFKKSSMTIEYKYNKVYCNNIREIPENSILVMKESNYYTCIANVNDEKSDFALIKILLPKESAFTPGLTLLITDYLMTYDIKFTNIYRLDTEIWIMIDNTNAGKALYHLSSLFYS</sequence>
<dbReference type="InParanoid" id="Q6L0W2"/>
<accession>A0A8G2FVK4</accession>
<dbReference type="Proteomes" id="UP000192315">
    <property type="component" value="Unassembled WGS sequence"/>
</dbReference>
<evidence type="ECO:0000313" key="2">
    <source>
        <dbReference type="EMBL" id="SMD30302.1"/>
    </source>
</evidence>
<dbReference type="RefSeq" id="WP_011177606.1">
    <property type="nucleotide sequence ID" value="NC_005877.1"/>
</dbReference>
<protein>
    <recommendedName>
        <fullName evidence="5">Aspartate kinase</fullName>
    </recommendedName>
</protein>
<dbReference type="OrthoDB" id="56009at2157"/>
<dbReference type="GeneID" id="2844069"/>
<reference evidence="1" key="2">
    <citation type="submission" date="2004-02" db="EMBL/GenBank/DDBJ databases">
        <authorList>
            <person name="Fuetterer O."/>
            <person name="Angelov A."/>
            <person name="Liesegang H."/>
            <person name="Gottschalk G."/>
            <person name="Schleper C."/>
            <person name="Schepers B."/>
            <person name="Dock C."/>
            <person name="Antranikian G."/>
            <person name="Liebl W."/>
        </authorList>
    </citation>
    <scope>NUCLEOTIDE SEQUENCE</scope>
    <source>
        <strain evidence="1">DSM 9790</strain>
    </source>
</reference>
<dbReference type="EMBL" id="FWYE01000001">
    <property type="protein sequence ID" value="SMD30302.1"/>
    <property type="molecule type" value="Genomic_DNA"/>
</dbReference>
<dbReference type="KEGG" id="pto:PTO0805"/>
<accession>Q6L0W2</accession>
<dbReference type="AlphaFoldDB" id="Q6L0W2"/>
<dbReference type="EMBL" id="AE017261">
    <property type="protein sequence ID" value="AAT43390.1"/>
    <property type="molecule type" value="Genomic_DNA"/>
</dbReference>
<name>Q6L0W2_PICTO</name>
<evidence type="ECO:0008006" key="5">
    <source>
        <dbReference type="Google" id="ProtNLM"/>
    </source>
</evidence>
<dbReference type="Proteomes" id="UP000000438">
    <property type="component" value="Chromosome"/>
</dbReference>
<dbReference type="eggNOG" id="arCOG01806">
    <property type="taxonomic scope" value="Archaea"/>
</dbReference>
<proteinExistence type="predicted"/>
<organism evidence="1 3">
    <name type="scientific">Picrophilus torridus (strain ATCC 700027 / DSM 9790 / JCM 10055 / NBRC 100828 / KAW 2/3)</name>
    <dbReference type="NCBI Taxonomy" id="1122961"/>
    <lineage>
        <taxon>Archaea</taxon>
        <taxon>Methanobacteriati</taxon>
        <taxon>Thermoplasmatota</taxon>
        <taxon>Thermoplasmata</taxon>
        <taxon>Thermoplasmatales</taxon>
        <taxon>Picrophilaceae</taxon>
        <taxon>Picrophilus</taxon>
    </lineage>
</organism>
<gene>
    <name evidence="1" type="ordered locus">PTO0805</name>
    <name evidence="2" type="ORF">SAMN02745355_0175</name>
</gene>
<dbReference type="HOGENOM" id="CLU_1438069_0_0_2"/>
<evidence type="ECO:0000313" key="3">
    <source>
        <dbReference type="Proteomes" id="UP000000438"/>
    </source>
</evidence>
<dbReference type="PaxDb" id="263820-PTO0805"/>